<evidence type="ECO:0000256" key="4">
    <source>
        <dbReference type="ARBA" id="ARBA00023136"/>
    </source>
</evidence>
<name>A0AAF0EFZ6_9BASI</name>
<organism evidence="7 8">
    <name type="scientific">Malassezia equina</name>
    <dbReference type="NCBI Taxonomy" id="1381935"/>
    <lineage>
        <taxon>Eukaryota</taxon>
        <taxon>Fungi</taxon>
        <taxon>Dikarya</taxon>
        <taxon>Basidiomycota</taxon>
        <taxon>Ustilaginomycotina</taxon>
        <taxon>Malasseziomycetes</taxon>
        <taxon>Malasseziales</taxon>
        <taxon>Malasseziaceae</taxon>
        <taxon>Malassezia</taxon>
    </lineage>
</organism>
<feature type="region of interest" description="Disordered" evidence="5">
    <location>
        <begin position="369"/>
        <end position="405"/>
    </location>
</feature>
<reference evidence="7" key="1">
    <citation type="submission" date="2023-03" db="EMBL/GenBank/DDBJ databases">
        <title>Mating type loci evolution in Malassezia.</title>
        <authorList>
            <person name="Coelho M.A."/>
        </authorList>
    </citation>
    <scope>NUCLEOTIDE SEQUENCE</scope>
    <source>
        <strain evidence="7">CBS 12830</strain>
    </source>
</reference>
<keyword evidence="3 6" id="KW-1133">Transmembrane helix</keyword>
<dbReference type="Pfam" id="PF07946">
    <property type="entry name" value="CCDC47"/>
    <property type="match status" value="1"/>
</dbReference>
<dbReference type="InterPro" id="IPR012879">
    <property type="entry name" value="CCDC47"/>
</dbReference>
<keyword evidence="2 6" id="KW-0812">Transmembrane</keyword>
<evidence type="ECO:0000313" key="8">
    <source>
        <dbReference type="Proteomes" id="UP001214415"/>
    </source>
</evidence>
<dbReference type="GO" id="GO:0032469">
    <property type="term" value="P:endoplasmic reticulum calcium ion homeostasis"/>
    <property type="evidence" value="ECO:0007669"/>
    <property type="project" value="InterPro"/>
</dbReference>
<dbReference type="PANTHER" id="PTHR12883">
    <property type="entry name" value="ADIPOCYTE-SPECIFIC PROTEIN 4-RELATED"/>
    <property type="match status" value="1"/>
</dbReference>
<evidence type="ECO:0000256" key="6">
    <source>
        <dbReference type="SAM" id="Phobius"/>
    </source>
</evidence>
<sequence length="405" mass="45559">MERLWTALKPIAHRLSPVPSDEAPVAWEGAVGDVKLAFRPAQFYALGVLVAVSVMYLLFGFMASAVNRWRLRAWHRRFGEALQKEFVQVGADATSAQPTLLWNAANEACLFATGRRGVDTLHATVWLRPWHDLLNILVSILYDLLALPPVPWLAQETVTVQMIRPSSPPVNGGTFALIDKTELPRVLHDRFDLLFAKVLDTENASRSRGLDERFAIASESGDITDKWLGEVGPRGDAQRSKLGITHTLNSDAGRLLVSLVFTDQPRHQPEHILDPKEPREERLDLTMRLPRTTAQLEASVQLLTMCMDLADALHLTATGKSNLMALRPETHASLTKTRAEAAKTMSDIMSRDTKAEAAQAAEEERLRLQKEKFDRLSPAEQAKRLDVTKRRNQRKAQMKEMRRRM</sequence>
<keyword evidence="8" id="KW-1185">Reference proteome</keyword>
<protein>
    <recommendedName>
        <fullName evidence="9">DUF1682-domain-containing protein</fullName>
    </recommendedName>
</protein>
<comment type="subcellular location">
    <subcellularLocation>
        <location evidence="1">Membrane</location>
        <topology evidence="1">Single-pass membrane protein</topology>
    </subcellularLocation>
</comment>
<dbReference type="EMBL" id="CP119904">
    <property type="protein sequence ID" value="WFD23915.1"/>
    <property type="molecule type" value="Genomic_DNA"/>
</dbReference>
<dbReference type="PANTHER" id="PTHR12883:SF0">
    <property type="entry name" value="PAT COMPLEX SUBUNIT CCDC47"/>
    <property type="match status" value="1"/>
</dbReference>
<gene>
    <name evidence="7" type="ORF">MEQU1_002609</name>
</gene>
<dbReference type="Proteomes" id="UP001214415">
    <property type="component" value="Chromosome 5"/>
</dbReference>
<evidence type="ECO:0000313" key="7">
    <source>
        <dbReference type="EMBL" id="WFD23915.1"/>
    </source>
</evidence>
<evidence type="ECO:0000256" key="5">
    <source>
        <dbReference type="SAM" id="MobiDB-lite"/>
    </source>
</evidence>
<evidence type="ECO:0008006" key="9">
    <source>
        <dbReference type="Google" id="ProtNLM"/>
    </source>
</evidence>
<dbReference type="GO" id="GO:0005783">
    <property type="term" value="C:endoplasmic reticulum"/>
    <property type="evidence" value="ECO:0007669"/>
    <property type="project" value="InterPro"/>
</dbReference>
<dbReference type="GO" id="GO:0005509">
    <property type="term" value="F:calcium ion binding"/>
    <property type="evidence" value="ECO:0007669"/>
    <property type="project" value="InterPro"/>
</dbReference>
<feature type="compositionally biased region" description="Basic and acidic residues" evidence="5">
    <location>
        <begin position="369"/>
        <end position="389"/>
    </location>
</feature>
<feature type="transmembrane region" description="Helical" evidence="6">
    <location>
        <begin position="43"/>
        <end position="66"/>
    </location>
</feature>
<feature type="compositionally biased region" description="Basic residues" evidence="5">
    <location>
        <begin position="390"/>
        <end position="405"/>
    </location>
</feature>
<evidence type="ECO:0000256" key="2">
    <source>
        <dbReference type="ARBA" id="ARBA00022692"/>
    </source>
</evidence>
<dbReference type="AlphaFoldDB" id="A0AAF0EFZ6"/>
<evidence type="ECO:0000256" key="3">
    <source>
        <dbReference type="ARBA" id="ARBA00022989"/>
    </source>
</evidence>
<evidence type="ECO:0000256" key="1">
    <source>
        <dbReference type="ARBA" id="ARBA00004167"/>
    </source>
</evidence>
<proteinExistence type="predicted"/>
<keyword evidence="4 6" id="KW-0472">Membrane</keyword>
<accession>A0AAF0EFZ6</accession>
<dbReference type="GO" id="GO:0016020">
    <property type="term" value="C:membrane"/>
    <property type="evidence" value="ECO:0007669"/>
    <property type="project" value="UniProtKB-SubCell"/>
</dbReference>